<dbReference type="PANTHER" id="PTHR22939">
    <property type="entry name" value="SERINE PROTEASE FAMILY S1C HTRA-RELATED"/>
    <property type="match status" value="1"/>
</dbReference>
<dbReference type="PANTHER" id="PTHR22939:SF129">
    <property type="entry name" value="SERINE PROTEASE HTRA2, MITOCHONDRIAL"/>
    <property type="match status" value="1"/>
</dbReference>
<dbReference type="InterPro" id="IPR001478">
    <property type="entry name" value="PDZ"/>
</dbReference>
<keyword evidence="4" id="KW-0732">Signal</keyword>
<dbReference type="EMBL" id="FQXS01000009">
    <property type="protein sequence ID" value="SHH77456.1"/>
    <property type="molecule type" value="Genomic_DNA"/>
</dbReference>
<proteinExistence type="inferred from homology"/>
<dbReference type="Proteomes" id="UP000184139">
    <property type="component" value="Unassembled WGS sequence"/>
</dbReference>
<dbReference type="STRING" id="1121409.SAMN02745124_01815"/>
<feature type="domain" description="PDZ" evidence="5">
    <location>
        <begin position="270"/>
        <end position="362"/>
    </location>
</feature>
<dbReference type="SUPFAM" id="SSF50494">
    <property type="entry name" value="Trypsin-like serine proteases"/>
    <property type="match status" value="1"/>
</dbReference>
<evidence type="ECO:0000256" key="4">
    <source>
        <dbReference type="SAM" id="SignalP"/>
    </source>
</evidence>
<dbReference type="PRINTS" id="PR00834">
    <property type="entry name" value="PROTEASES2C"/>
</dbReference>
<dbReference type="SUPFAM" id="SSF50156">
    <property type="entry name" value="PDZ domain-like"/>
    <property type="match status" value="1"/>
</dbReference>
<dbReference type="Pfam" id="PF13180">
    <property type="entry name" value="PDZ_2"/>
    <property type="match status" value="1"/>
</dbReference>
<sequence>MLRQPLLLVLLLFGLLAPLPLHSQDLPASDAVFAQTIERFPLIIEQSKAGVVYIEVSRKSRERHAGNRAPTGFFNDPDIKRFFGDEPDDNRLPQQPDIPSFGHGSGFIISTDGHILTNHHVVDRADEITVTLADRRRLPAELIGSDSRSDIGLIKIDAGRQALTVLPLGSSEHLKAGQWVLAFGSPFANLQTVTAGIVSATGRNSLGISDYEDFIQTDAAINPGNSGGPLVDIGGRVVGMNTAFITQTGGYMGVGFAIPIDMARDVAGQLLENGRVERGWLGVALKDVRAEDLVRHNLPLDTRAARIEQVQENSPASAAKLRSDDLIISIDNVAINGPADLRNRVALTAPDTAVSLALYRDGDLRRVTVTLGILK</sequence>
<dbReference type="RefSeq" id="WP_073375357.1">
    <property type="nucleotide sequence ID" value="NZ_FQXS01000009.1"/>
</dbReference>
<dbReference type="Gene3D" id="2.40.10.120">
    <property type="match status" value="1"/>
</dbReference>
<dbReference type="InterPro" id="IPR001940">
    <property type="entry name" value="Peptidase_S1C"/>
</dbReference>
<feature type="chain" id="PRO_5012974420" evidence="4">
    <location>
        <begin position="24"/>
        <end position="375"/>
    </location>
</feature>
<feature type="signal peptide" evidence="4">
    <location>
        <begin position="1"/>
        <end position="23"/>
    </location>
</feature>
<dbReference type="AlphaFoldDB" id="A0A1M5VQC2"/>
<evidence type="ECO:0000256" key="1">
    <source>
        <dbReference type="ARBA" id="ARBA00010541"/>
    </source>
</evidence>
<accession>A0A1M5VQC2</accession>
<keyword evidence="2 6" id="KW-0645">Protease</keyword>
<dbReference type="PROSITE" id="PS50106">
    <property type="entry name" value="PDZ"/>
    <property type="match status" value="1"/>
</dbReference>
<gene>
    <name evidence="6" type="ORF">SAMN02745124_01815</name>
</gene>
<evidence type="ECO:0000259" key="5">
    <source>
        <dbReference type="PROSITE" id="PS50106"/>
    </source>
</evidence>
<evidence type="ECO:0000256" key="2">
    <source>
        <dbReference type="ARBA" id="ARBA00022670"/>
    </source>
</evidence>
<dbReference type="GO" id="GO:0006508">
    <property type="term" value="P:proteolysis"/>
    <property type="evidence" value="ECO:0007669"/>
    <property type="project" value="UniProtKB-KW"/>
</dbReference>
<name>A0A1M5VQC2_9BACT</name>
<keyword evidence="3" id="KW-0378">Hydrolase</keyword>
<dbReference type="GO" id="GO:0004252">
    <property type="term" value="F:serine-type endopeptidase activity"/>
    <property type="evidence" value="ECO:0007669"/>
    <property type="project" value="InterPro"/>
</dbReference>
<dbReference type="SMART" id="SM00228">
    <property type="entry name" value="PDZ"/>
    <property type="match status" value="1"/>
</dbReference>
<protein>
    <submittedName>
        <fullName evidence="6">Serine protease Do</fullName>
    </submittedName>
</protein>
<dbReference type="InterPro" id="IPR036034">
    <property type="entry name" value="PDZ_sf"/>
</dbReference>
<dbReference type="Gene3D" id="2.30.42.10">
    <property type="match status" value="1"/>
</dbReference>
<comment type="similarity">
    <text evidence="1">Belongs to the peptidase S1C family.</text>
</comment>
<evidence type="ECO:0000256" key="3">
    <source>
        <dbReference type="ARBA" id="ARBA00022801"/>
    </source>
</evidence>
<organism evidence="6 7">
    <name type="scientific">Desulfofustis glycolicus DSM 9705</name>
    <dbReference type="NCBI Taxonomy" id="1121409"/>
    <lineage>
        <taxon>Bacteria</taxon>
        <taxon>Pseudomonadati</taxon>
        <taxon>Thermodesulfobacteriota</taxon>
        <taxon>Desulfobulbia</taxon>
        <taxon>Desulfobulbales</taxon>
        <taxon>Desulfocapsaceae</taxon>
        <taxon>Desulfofustis</taxon>
    </lineage>
</organism>
<reference evidence="6 7" key="1">
    <citation type="submission" date="2016-11" db="EMBL/GenBank/DDBJ databases">
        <authorList>
            <person name="Jaros S."/>
            <person name="Januszkiewicz K."/>
            <person name="Wedrychowicz H."/>
        </authorList>
    </citation>
    <scope>NUCLEOTIDE SEQUENCE [LARGE SCALE GENOMIC DNA]</scope>
    <source>
        <strain evidence="6 7">DSM 9705</strain>
    </source>
</reference>
<keyword evidence="7" id="KW-1185">Reference proteome</keyword>
<dbReference type="OrthoDB" id="9758917at2"/>
<evidence type="ECO:0000313" key="6">
    <source>
        <dbReference type="EMBL" id="SHH77456.1"/>
    </source>
</evidence>
<dbReference type="Pfam" id="PF13365">
    <property type="entry name" value="Trypsin_2"/>
    <property type="match status" value="1"/>
</dbReference>
<evidence type="ECO:0000313" key="7">
    <source>
        <dbReference type="Proteomes" id="UP000184139"/>
    </source>
</evidence>
<dbReference type="InterPro" id="IPR009003">
    <property type="entry name" value="Peptidase_S1_PA"/>
</dbReference>